<dbReference type="PANTHER" id="PTHR11952">
    <property type="entry name" value="UDP- GLUCOSE PYROPHOSPHORYLASE"/>
    <property type="match status" value="1"/>
</dbReference>
<dbReference type="Pfam" id="PF01704">
    <property type="entry name" value="UDPGP"/>
    <property type="match status" value="1"/>
</dbReference>
<dbReference type="InterPro" id="IPR029044">
    <property type="entry name" value="Nucleotide-diphossugar_trans"/>
</dbReference>
<comment type="similarity">
    <text evidence="2">Belongs to the UDPGP type 1 family.</text>
</comment>
<dbReference type="EC" id="2.7.7.23" evidence="3"/>
<comment type="catalytic activity">
    <reaction evidence="6">
        <text>N-acetyl-alpha-D-glucosamine 1-phosphate + UTP + H(+) = UDP-N-acetyl-alpha-D-glucosamine + diphosphate</text>
        <dbReference type="Rhea" id="RHEA:13509"/>
        <dbReference type="ChEBI" id="CHEBI:15378"/>
        <dbReference type="ChEBI" id="CHEBI:33019"/>
        <dbReference type="ChEBI" id="CHEBI:46398"/>
        <dbReference type="ChEBI" id="CHEBI:57705"/>
        <dbReference type="ChEBI" id="CHEBI:57776"/>
        <dbReference type="EC" id="2.7.7.23"/>
    </reaction>
</comment>
<dbReference type="Proteomes" id="UP000827284">
    <property type="component" value="Unassembled WGS sequence"/>
</dbReference>
<keyword evidence="8" id="KW-1185">Reference proteome</keyword>
<name>A0A9P3H5J3_9FUNG</name>
<evidence type="ECO:0000256" key="1">
    <source>
        <dbReference type="ARBA" id="ARBA00005208"/>
    </source>
</evidence>
<dbReference type="EMBL" id="BQFW01000004">
    <property type="protein sequence ID" value="GJJ70414.1"/>
    <property type="molecule type" value="Genomic_DNA"/>
</dbReference>
<accession>A0A9P3H5J3</accession>
<evidence type="ECO:0000256" key="2">
    <source>
        <dbReference type="ARBA" id="ARBA00010401"/>
    </source>
</evidence>
<dbReference type="AlphaFoldDB" id="A0A9P3H5J3"/>
<dbReference type="InterPro" id="IPR039741">
    <property type="entry name" value="UDP-sugar_pyrophosphorylase"/>
</dbReference>
<comment type="caution">
    <text evidence="7">The sequence shown here is derived from an EMBL/GenBank/DDBJ whole genome shotgun (WGS) entry which is preliminary data.</text>
</comment>
<dbReference type="SUPFAM" id="SSF53448">
    <property type="entry name" value="Nucleotide-diphospho-sugar transferases"/>
    <property type="match status" value="1"/>
</dbReference>
<evidence type="ECO:0000256" key="5">
    <source>
        <dbReference type="ARBA" id="ARBA00022695"/>
    </source>
</evidence>
<evidence type="ECO:0000313" key="7">
    <source>
        <dbReference type="EMBL" id="GJJ70414.1"/>
    </source>
</evidence>
<gene>
    <name evidence="7" type="ORF">EMPS_02763</name>
</gene>
<dbReference type="InterPro" id="IPR002618">
    <property type="entry name" value="UDPGP_fam"/>
</dbReference>
<reference evidence="7" key="2">
    <citation type="journal article" date="2022" name="Microbiol. Resour. Announc.">
        <title>Whole-Genome Sequence of Entomortierella parvispora E1425, a Mucoromycotan Fungus Associated with Burkholderiaceae-Related Endosymbiotic Bacteria.</title>
        <authorList>
            <person name="Herlambang A."/>
            <person name="Guo Y."/>
            <person name="Takashima Y."/>
            <person name="Narisawa K."/>
            <person name="Ohta H."/>
            <person name="Nishizawa T."/>
        </authorList>
    </citation>
    <scope>NUCLEOTIDE SEQUENCE</scope>
    <source>
        <strain evidence="7">E1425</strain>
    </source>
</reference>
<dbReference type="OrthoDB" id="532420at2759"/>
<dbReference type="PANTHER" id="PTHR11952:SF2">
    <property type="entry name" value="LD24639P"/>
    <property type="match status" value="1"/>
</dbReference>
<evidence type="ECO:0000313" key="8">
    <source>
        <dbReference type="Proteomes" id="UP000827284"/>
    </source>
</evidence>
<evidence type="ECO:0000256" key="6">
    <source>
        <dbReference type="ARBA" id="ARBA00048493"/>
    </source>
</evidence>
<dbReference type="Gene3D" id="3.90.550.10">
    <property type="entry name" value="Spore Coat Polysaccharide Biosynthesis Protein SpsA, Chain A"/>
    <property type="match status" value="1"/>
</dbReference>
<reference evidence="7" key="1">
    <citation type="submission" date="2021-11" db="EMBL/GenBank/DDBJ databases">
        <authorList>
            <person name="Herlambang A."/>
            <person name="Guo Y."/>
            <person name="Takashima Y."/>
            <person name="Nishizawa T."/>
        </authorList>
    </citation>
    <scope>NUCLEOTIDE SEQUENCE</scope>
    <source>
        <strain evidence="7">E1425</strain>
    </source>
</reference>
<keyword evidence="4" id="KW-0808">Transferase</keyword>
<protein>
    <recommendedName>
        <fullName evidence="3">UDP-N-acetylglucosamine diphosphorylase</fullName>
        <ecNumber evidence="3">2.7.7.23</ecNumber>
    </recommendedName>
</protein>
<proteinExistence type="inferred from homology"/>
<organism evidence="7 8">
    <name type="scientific">Entomortierella parvispora</name>
    <dbReference type="NCBI Taxonomy" id="205924"/>
    <lineage>
        <taxon>Eukaryota</taxon>
        <taxon>Fungi</taxon>
        <taxon>Fungi incertae sedis</taxon>
        <taxon>Mucoromycota</taxon>
        <taxon>Mortierellomycotina</taxon>
        <taxon>Mortierellomycetes</taxon>
        <taxon>Mortierellales</taxon>
        <taxon>Mortierellaceae</taxon>
        <taxon>Entomortierella</taxon>
    </lineage>
</organism>
<evidence type="ECO:0000256" key="4">
    <source>
        <dbReference type="ARBA" id="ARBA00022679"/>
    </source>
</evidence>
<evidence type="ECO:0000256" key="3">
    <source>
        <dbReference type="ARBA" id="ARBA00012457"/>
    </source>
</evidence>
<dbReference type="GO" id="GO:0003977">
    <property type="term" value="F:UDP-N-acetylglucosamine diphosphorylase activity"/>
    <property type="evidence" value="ECO:0007669"/>
    <property type="project" value="UniProtKB-EC"/>
</dbReference>
<sequence>MGTIGYDRPQRVHAMRELYTAAGQGHVFTFWDELSNEEQDEFLLQLESLDPATLNTIYTQATAASKNSSIFADLTPLGQEEVKSTLTASPEEKQDWANLGLEAIAQNKVAVVLLAGGQGTRLGSLLPKGCYRNLGLPSHKTLFQIQAERIQKLQDLARIDHAKRTNQPVESVPPVVIPWCIMTSGPTRQQTELFLEEHNYFGLDVKNIIIFEQGVIPCFDTNGKFLLNHKNQIATSPNGNGGLYWAMHSEGVLDELQKRGIQYAHCYSVDNILIRIGDPVGIGHALKSHADVTAKVMPKTMATEPLGVICRLGGKIKVVEYSEMDPALAALVDPKTGEFVYRAGNICNQICSLDFLQRIPGILQAKDQDVLIYHLASKKIPHVDLKTGQRVSPQKPNGVKLELFVFDVFPLAEKFACLEVERSREFSPMKNASGLDSPSTSRRDLERLHIRWIEEAGGHVEGKDLEHLSTANGFTEARIGFEIGPRLSYGGEGLEWVKGKTIKAGVLENLDDVQLV</sequence>
<comment type="pathway">
    <text evidence="1">Nucleotide-sugar biosynthesis; UDP-N-acetyl-alpha-D-glucosamine biosynthesis; UDP-N-acetyl-alpha-D-glucosamine from N-acetyl-alpha-D-glucosamine 1-phosphate: step 1/1.</text>
</comment>
<keyword evidence="5" id="KW-0548">Nucleotidyltransferase</keyword>
<dbReference type="GO" id="GO:0006048">
    <property type="term" value="P:UDP-N-acetylglucosamine biosynthetic process"/>
    <property type="evidence" value="ECO:0007669"/>
    <property type="project" value="TreeGrafter"/>
</dbReference>
<dbReference type="CDD" id="cd04193">
    <property type="entry name" value="UDPGlcNAc_PPase"/>
    <property type="match status" value="1"/>
</dbReference>